<organism evidence="2 3">
    <name type="scientific">Hevea brasiliensis</name>
    <name type="common">Para rubber tree</name>
    <name type="synonym">Siphonia brasiliensis</name>
    <dbReference type="NCBI Taxonomy" id="3981"/>
    <lineage>
        <taxon>Eukaryota</taxon>
        <taxon>Viridiplantae</taxon>
        <taxon>Streptophyta</taxon>
        <taxon>Embryophyta</taxon>
        <taxon>Tracheophyta</taxon>
        <taxon>Spermatophyta</taxon>
        <taxon>Magnoliopsida</taxon>
        <taxon>eudicotyledons</taxon>
        <taxon>Gunneridae</taxon>
        <taxon>Pentapetalae</taxon>
        <taxon>rosids</taxon>
        <taxon>fabids</taxon>
        <taxon>Malpighiales</taxon>
        <taxon>Euphorbiaceae</taxon>
        <taxon>Crotonoideae</taxon>
        <taxon>Micrandreae</taxon>
        <taxon>Hevea</taxon>
    </lineage>
</organism>
<dbReference type="AlphaFoldDB" id="A0A6A6KYE2"/>
<dbReference type="InterPro" id="IPR054722">
    <property type="entry name" value="PolX-like_BBD"/>
</dbReference>
<feature type="domain" description="Retrovirus-related Pol polyprotein from transposon TNT 1-94-like beta-barrel" evidence="1">
    <location>
        <begin position="239"/>
        <end position="316"/>
    </location>
</feature>
<proteinExistence type="predicted"/>
<protein>
    <recommendedName>
        <fullName evidence="1">Retrovirus-related Pol polyprotein from transposon TNT 1-94-like beta-barrel domain-containing protein</fullName>
    </recommendedName>
</protein>
<comment type="caution">
    <text evidence="2">The sequence shown here is derived from an EMBL/GenBank/DDBJ whole genome shotgun (WGS) entry which is preliminary data.</text>
</comment>
<keyword evidence="3" id="KW-1185">Reference proteome</keyword>
<evidence type="ECO:0000259" key="1">
    <source>
        <dbReference type="Pfam" id="PF22936"/>
    </source>
</evidence>
<gene>
    <name evidence="2" type="ORF">GH714_023138</name>
</gene>
<dbReference type="Pfam" id="PF22936">
    <property type="entry name" value="Pol_BBD"/>
    <property type="match status" value="1"/>
</dbReference>
<name>A0A6A6KYE2_HEVBR</name>
<evidence type="ECO:0000313" key="3">
    <source>
        <dbReference type="Proteomes" id="UP000467840"/>
    </source>
</evidence>
<dbReference type="EMBL" id="JAAGAX010000014">
    <property type="protein sequence ID" value="KAF2292469.1"/>
    <property type="molecule type" value="Genomic_DNA"/>
</dbReference>
<evidence type="ECO:0000313" key="2">
    <source>
        <dbReference type="EMBL" id="KAF2292469.1"/>
    </source>
</evidence>
<reference evidence="2 3" key="1">
    <citation type="journal article" date="2020" name="Mol. Plant">
        <title>The Chromosome-Based Rubber Tree Genome Provides New Insights into Spurge Genome Evolution and Rubber Biosynthesis.</title>
        <authorList>
            <person name="Liu J."/>
            <person name="Shi C."/>
            <person name="Shi C.C."/>
            <person name="Li W."/>
            <person name="Zhang Q.J."/>
            <person name="Zhang Y."/>
            <person name="Li K."/>
            <person name="Lu H.F."/>
            <person name="Shi C."/>
            <person name="Zhu S.T."/>
            <person name="Xiao Z.Y."/>
            <person name="Nan H."/>
            <person name="Yue Y."/>
            <person name="Zhu X.G."/>
            <person name="Wu Y."/>
            <person name="Hong X.N."/>
            <person name="Fan G.Y."/>
            <person name="Tong Y."/>
            <person name="Zhang D."/>
            <person name="Mao C.L."/>
            <person name="Liu Y.L."/>
            <person name="Hao S.J."/>
            <person name="Liu W.Q."/>
            <person name="Lv M.Q."/>
            <person name="Zhang H.B."/>
            <person name="Liu Y."/>
            <person name="Hu-Tang G.R."/>
            <person name="Wang J.P."/>
            <person name="Wang J.H."/>
            <person name="Sun Y.H."/>
            <person name="Ni S.B."/>
            <person name="Chen W.B."/>
            <person name="Zhang X.C."/>
            <person name="Jiao Y.N."/>
            <person name="Eichler E.E."/>
            <person name="Li G.H."/>
            <person name="Liu X."/>
            <person name="Gao L.Z."/>
        </authorList>
    </citation>
    <scope>NUCLEOTIDE SEQUENCE [LARGE SCALE GENOMIC DNA]</scope>
    <source>
        <strain evidence="3">cv. GT1</strain>
        <tissue evidence="2">Leaf</tissue>
    </source>
</reference>
<dbReference type="Proteomes" id="UP000467840">
    <property type="component" value="Chromosome 13"/>
</dbReference>
<sequence length="411" mass="47035">MFYPRVRPRGFVLMKFITVPPYCNNEVEYTGPFMVKIMTVKYGDKVDDMPAKKLTVTSEWAMKRHMLGYKVFAKNLRELIRADQSWIFYVGYKYVIYSPSEKGISPCSDIQLKSLYSKIGSNEVQDVLKVKANLCEALKEVGHAASITLRHQKEVVEEEERAEATIMVVGGIHTRNLNIILPILKEGEEVMTTTFQLIPSQRRQTNQKLNAINAIEKEEEISLLLAYQVKEETHRNLSYLDTGCNNHMCGNKSAFSTLDELYQDSIKFGDNSKVSVMGKGQVIIQTKRDAAQTISNVLYVLDLKTNLLILGQLQEKRRPAWLSNYEVAKIDQSEYRLTHFALFSNCDPTNFESAIKDVKWQKAMDDEIAAIERNDTWELIVLPEGHKMIGVKWVYKTKLKGMGKLTSTRHG</sequence>
<accession>A0A6A6KYE2</accession>